<dbReference type="GO" id="GO:0005978">
    <property type="term" value="P:glycogen biosynthetic process"/>
    <property type="evidence" value="ECO:0007669"/>
    <property type="project" value="UniProtKB-UniRule"/>
</dbReference>
<evidence type="ECO:0000256" key="1">
    <source>
        <dbReference type="ARBA" id="ARBA00001478"/>
    </source>
</evidence>
<dbReference type="EC" id="2.4.1.21" evidence="7"/>
<evidence type="ECO:0000313" key="11">
    <source>
        <dbReference type="Proteomes" id="UP000228635"/>
    </source>
</evidence>
<comment type="catalytic activity">
    <reaction evidence="1 7">
        <text>[(1-&gt;4)-alpha-D-glucosyl](n) + ADP-alpha-D-glucose = [(1-&gt;4)-alpha-D-glucosyl](n+1) + ADP + H(+)</text>
        <dbReference type="Rhea" id="RHEA:18189"/>
        <dbReference type="Rhea" id="RHEA-COMP:9584"/>
        <dbReference type="Rhea" id="RHEA-COMP:9587"/>
        <dbReference type="ChEBI" id="CHEBI:15378"/>
        <dbReference type="ChEBI" id="CHEBI:15444"/>
        <dbReference type="ChEBI" id="CHEBI:57498"/>
        <dbReference type="ChEBI" id="CHEBI:456216"/>
        <dbReference type="EC" id="2.4.1.21"/>
    </reaction>
</comment>
<dbReference type="InterPro" id="IPR013534">
    <property type="entry name" value="Starch_synth_cat_dom"/>
</dbReference>
<keyword evidence="5 7" id="KW-0808">Transferase</keyword>
<evidence type="ECO:0000256" key="5">
    <source>
        <dbReference type="ARBA" id="ARBA00022679"/>
    </source>
</evidence>
<feature type="binding site" evidence="7">
    <location>
        <position position="31"/>
    </location>
    <ligand>
        <name>ADP-alpha-D-glucose</name>
        <dbReference type="ChEBI" id="CHEBI:57498"/>
    </ligand>
</feature>
<evidence type="ECO:0000256" key="3">
    <source>
        <dbReference type="ARBA" id="ARBA00010281"/>
    </source>
</evidence>
<dbReference type="PANTHER" id="PTHR45825:SF11">
    <property type="entry name" value="ALPHA AMYLASE DOMAIN-CONTAINING PROTEIN"/>
    <property type="match status" value="1"/>
</dbReference>
<comment type="caution">
    <text evidence="10">The sequence shown here is derived from an EMBL/GenBank/DDBJ whole genome shotgun (WGS) entry which is preliminary data.</text>
</comment>
<gene>
    <name evidence="7" type="primary">glgA</name>
    <name evidence="10" type="ORF">COU08_01900</name>
</gene>
<dbReference type="AlphaFoldDB" id="A0A2M6WIC8"/>
<proteinExistence type="inferred from homology"/>
<name>A0A2M6WIC8_9BACT</name>
<evidence type="ECO:0000259" key="8">
    <source>
        <dbReference type="Pfam" id="PF00534"/>
    </source>
</evidence>
<feature type="domain" description="Starch synthase catalytic" evidence="9">
    <location>
        <begin position="18"/>
        <end position="267"/>
    </location>
</feature>
<comment type="function">
    <text evidence="2 7">Synthesizes alpha-1,4-glucan chains using ADP-glucose.</text>
</comment>
<dbReference type="SUPFAM" id="SSF53756">
    <property type="entry name" value="UDP-Glycosyltransferase/glycogen phosphorylase"/>
    <property type="match status" value="1"/>
</dbReference>
<dbReference type="NCBIfam" id="TIGR02095">
    <property type="entry name" value="glgA"/>
    <property type="match status" value="1"/>
</dbReference>
<dbReference type="GO" id="GO:0004373">
    <property type="term" value="F:alpha-1,4-glucan glucosyltransferase (UDP-glucose donor) activity"/>
    <property type="evidence" value="ECO:0007669"/>
    <property type="project" value="InterPro"/>
</dbReference>
<evidence type="ECO:0000259" key="9">
    <source>
        <dbReference type="Pfam" id="PF08323"/>
    </source>
</evidence>
<dbReference type="GO" id="GO:0009011">
    <property type="term" value="F:alpha-1,4-glucan glucosyltransferase (ADP-glucose donor) activity"/>
    <property type="evidence" value="ECO:0007669"/>
    <property type="project" value="UniProtKB-UniRule"/>
</dbReference>
<sequence length="524" mass="59390">MSILKGKLTRFPKKGLQKILFVAPEAAPFSKAGGLGEVMFALPRALAEIGFDVRVMIPRYAGIDLETFNLTMEHEGLAVPTGAENEEDIQHLICNVRKYTTNTLTEGMPVTAFFLENAEYYEKRSNIYGYSDDAIRWALLSRGTLEFLKVSEWIPDVIVSADWQTGFLPNDLKFLYKHDERLSKIATIFSIHNLSYQGMFDHHFVSEMDLDDGHSAIPYFFDERLLKVNGMRRGILHADMINTVSPTYAQEIMTKEYGELLDGLLRERRTRVYGIMNGIDYENFNPKTDEFIPKNFDAQSIEQRKENKKELQARFGLEQNPESFVIGITSRLTGQKGFDLLMQTADDLLKEMNIQFIIQGSGDSHFMSYFKELEKRFLGQVGTNLQFDRIMPKVVFAGSDAILIPSRFEPSGLVQLEAMHFGAVPIVRKTGGLADTVEDFNQQENMGTGFVFKEFNATAMMIAIIRAYDAYNNKRIWNGIIKRGMEKDFSWNHAAKEYGHLFNVVLGIHGEEGVENGSGNGSGN</sequence>
<dbReference type="EMBL" id="PFBA01000015">
    <property type="protein sequence ID" value="PIT92551.1"/>
    <property type="molecule type" value="Genomic_DNA"/>
</dbReference>
<comment type="similarity">
    <text evidence="3 7">Belongs to the glycosyltransferase 1 family. Bacterial/plant glycogen synthase subfamily.</text>
</comment>
<comment type="pathway">
    <text evidence="7">Glycan biosynthesis; glycogen biosynthesis.</text>
</comment>
<protein>
    <recommendedName>
        <fullName evidence="7">Glycogen synthase</fullName>
        <ecNumber evidence="7">2.4.1.21</ecNumber>
    </recommendedName>
    <alternativeName>
        <fullName evidence="7">Starch [bacterial glycogen] synthase</fullName>
    </alternativeName>
</protein>
<evidence type="ECO:0000256" key="4">
    <source>
        <dbReference type="ARBA" id="ARBA00022676"/>
    </source>
</evidence>
<keyword evidence="6 7" id="KW-0320">Glycogen biosynthesis</keyword>
<evidence type="ECO:0000256" key="7">
    <source>
        <dbReference type="HAMAP-Rule" id="MF_00484"/>
    </source>
</evidence>
<dbReference type="PANTHER" id="PTHR45825">
    <property type="entry name" value="GRANULE-BOUND STARCH SYNTHASE 1, CHLOROPLASTIC/AMYLOPLASTIC"/>
    <property type="match status" value="1"/>
</dbReference>
<dbReference type="Proteomes" id="UP000228635">
    <property type="component" value="Unassembled WGS sequence"/>
</dbReference>
<organism evidence="10 11">
    <name type="scientific">Candidatus Harrisonbacteria bacterium CG10_big_fil_rev_8_21_14_0_10_42_17</name>
    <dbReference type="NCBI Taxonomy" id="1974584"/>
    <lineage>
        <taxon>Bacteria</taxon>
        <taxon>Candidatus Harrisoniibacteriota</taxon>
    </lineage>
</organism>
<dbReference type="UniPathway" id="UPA00164"/>
<evidence type="ECO:0000256" key="6">
    <source>
        <dbReference type="ARBA" id="ARBA00023056"/>
    </source>
</evidence>
<dbReference type="InterPro" id="IPR001296">
    <property type="entry name" value="Glyco_trans_1"/>
</dbReference>
<feature type="domain" description="Glycosyl transferase family 1" evidence="8">
    <location>
        <begin position="314"/>
        <end position="470"/>
    </location>
</feature>
<evidence type="ECO:0000256" key="2">
    <source>
        <dbReference type="ARBA" id="ARBA00002764"/>
    </source>
</evidence>
<dbReference type="InterPro" id="IPR011835">
    <property type="entry name" value="GS/SS"/>
</dbReference>
<dbReference type="Pfam" id="PF00534">
    <property type="entry name" value="Glycos_transf_1"/>
    <property type="match status" value="1"/>
</dbReference>
<dbReference type="Pfam" id="PF08323">
    <property type="entry name" value="Glyco_transf_5"/>
    <property type="match status" value="1"/>
</dbReference>
<accession>A0A2M6WIC8</accession>
<reference evidence="11" key="1">
    <citation type="submission" date="2017-09" db="EMBL/GenBank/DDBJ databases">
        <title>Depth-based differentiation of microbial function through sediment-hosted aquifers and enrichment of novel symbionts in the deep terrestrial subsurface.</title>
        <authorList>
            <person name="Probst A.J."/>
            <person name="Ladd B."/>
            <person name="Jarett J.K."/>
            <person name="Geller-Mcgrath D.E."/>
            <person name="Sieber C.M.K."/>
            <person name="Emerson J.B."/>
            <person name="Anantharaman K."/>
            <person name="Thomas B.C."/>
            <person name="Malmstrom R."/>
            <person name="Stieglmeier M."/>
            <person name="Klingl A."/>
            <person name="Woyke T."/>
            <person name="Ryan C.M."/>
            <person name="Banfield J.F."/>
        </authorList>
    </citation>
    <scope>NUCLEOTIDE SEQUENCE [LARGE SCALE GENOMIC DNA]</scope>
</reference>
<dbReference type="Gene3D" id="3.40.50.2000">
    <property type="entry name" value="Glycogen Phosphorylase B"/>
    <property type="match status" value="2"/>
</dbReference>
<evidence type="ECO:0000313" key="10">
    <source>
        <dbReference type="EMBL" id="PIT92551.1"/>
    </source>
</evidence>
<dbReference type="CDD" id="cd03791">
    <property type="entry name" value="GT5_Glycogen_synthase_DULL1-like"/>
    <property type="match status" value="1"/>
</dbReference>
<dbReference type="HAMAP" id="MF_00484">
    <property type="entry name" value="Glycogen_synth"/>
    <property type="match status" value="1"/>
</dbReference>
<keyword evidence="4 7" id="KW-0328">Glycosyltransferase</keyword>